<comment type="caution">
    <text evidence="1">The sequence shown here is derived from an EMBL/GenBank/DDBJ whole genome shotgun (WGS) entry which is preliminary data.</text>
</comment>
<proteinExistence type="predicted"/>
<dbReference type="PIRSF" id="PIRSF001439">
    <property type="entry name" value="CryM"/>
    <property type="match status" value="1"/>
</dbReference>
<dbReference type="PANTHER" id="PTHR13812:SF19">
    <property type="entry name" value="KETIMINE REDUCTASE MU-CRYSTALLIN"/>
    <property type="match status" value="1"/>
</dbReference>
<dbReference type="RefSeq" id="WP_007121204.1">
    <property type="nucleotide sequence ID" value="NZ_ABID01000031.1"/>
</dbReference>
<name>A0ABM9X159_9RHOB</name>
<dbReference type="InterPro" id="IPR003462">
    <property type="entry name" value="ODC_Mu_crystall"/>
</dbReference>
<evidence type="ECO:0000313" key="2">
    <source>
        <dbReference type="Proteomes" id="UP000003257"/>
    </source>
</evidence>
<dbReference type="SUPFAM" id="SSF51735">
    <property type="entry name" value="NAD(P)-binding Rossmann-fold domains"/>
    <property type="match status" value="1"/>
</dbReference>
<organism evidence="1 2">
    <name type="scientific">Sulfitobacter indolifex HEL-45</name>
    <dbReference type="NCBI Taxonomy" id="391624"/>
    <lineage>
        <taxon>Bacteria</taxon>
        <taxon>Pseudomonadati</taxon>
        <taxon>Pseudomonadota</taxon>
        <taxon>Alphaproteobacteria</taxon>
        <taxon>Rhodobacterales</taxon>
        <taxon>Roseobacteraceae</taxon>
        <taxon>Sulfitobacter</taxon>
    </lineage>
</organism>
<gene>
    <name evidence="1" type="ORF">OIHEL45_19431</name>
</gene>
<dbReference type="EMBL" id="ABID01000031">
    <property type="protein sequence ID" value="EDQ03211.1"/>
    <property type="molecule type" value="Genomic_DNA"/>
</dbReference>
<dbReference type="Proteomes" id="UP000003257">
    <property type="component" value="Unassembled WGS sequence"/>
</dbReference>
<dbReference type="InterPro" id="IPR023401">
    <property type="entry name" value="ODC_N"/>
</dbReference>
<dbReference type="Pfam" id="PF02423">
    <property type="entry name" value="OCD_Mu_crystall"/>
    <property type="match status" value="1"/>
</dbReference>
<protein>
    <submittedName>
        <fullName evidence="1">Ornithine cyclodeaminase</fullName>
    </submittedName>
</protein>
<reference evidence="1 2" key="1">
    <citation type="submission" date="2007-11" db="EMBL/GenBank/DDBJ databases">
        <authorList>
            <person name="Wagner-Dobler I."/>
            <person name="Ferriera S."/>
            <person name="Johnson J."/>
            <person name="Kravitz S."/>
            <person name="Beeson K."/>
            <person name="Sutton G."/>
            <person name="Rogers Y.-H."/>
            <person name="Friedman R."/>
            <person name="Frazier M."/>
            <person name="Venter J.C."/>
        </authorList>
    </citation>
    <scope>NUCLEOTIDE SEQUENCE [LARGE SCALE GENOMIC DNA]</scope>
    <source>
        <strain evidence="1 2">HEL-45</strain>
    </source>
</reference>
<dbReference type="PANTHER" id="PTHR13812">
    <property type="entry name" value="KETIMINE REDUCTASE MU-CRYSTALLIN"/>
    <property type="match status" value="1"/>
</dbReference>
<dbReference type="Gene3D" id="3.30.1780.10">
    <property type="entry name" value="ornithine cyclodeaminase, domain 1"/>
    <property type="match status" value="1"/>
</dbReference>
<dbReference type="Gene3D" id="3.40.50.720">
    <property type="entry name" value="NAD(P)-binding Rossmann-like Domain"/>
    <property type="match status" value="1"/>
</dbReference>
<evidence type="ECO:0000313" key="1">
    <source>
        <dbReference type="EMBL" id="EDQ03211.1"/>
    </source>
</evidence>
<dbReference type="InterPro" id="IPR036291">
    <property type="entry name" value="NAD(P)-bd_dom_sf"/>
</dbReference>
<accession>A0ABM9X159</accession>
<sequence>MHFVDAETVHRNLDYPYLMDVLQAAHRDAPPTAEHMVSDEPDGGENLFVTLVGWKRAGGVAVKMVGVFPENLSLQPPQASVQGLVALFDPFTGAPQLVADGEAMTFRKTAADSGLGARLLSREDSETLLVVGAGGLAAHVVQAHLAARPSLRRIRVWNRTQERAEALIARLNISQVDVAVARDLDSAVADADIISCVTMAQEPLVKGELLKPGAHIDLIGAYRPDMREADDAVMARGTIFVDCRNGMKGIGELSRPVDGGVINWEDINADFYELVQGSHLGRQSRDEITVFKNVGGGHLDLFTAIALKDRLA</sequence>
<keyword evidence="2" id="KW-1185">Reference proteome</keyword>